<evidence type="ECO:0000259" key="6">
    <source>
        <dbReference type="SMART" id="SM00415"/>
    </source>
</evidence>
<evidence type="ECO:0000256" key="4">
    <source>
        <dbReference type="RuleBase" id="RU004020"/>
    </source>
</evidence>
<dbReference type="GO" id="GO:0043565">
    <property type="term" value="F:sequence-specific DNA binding"/>
    <property type="evidence" value="ECO:0007669"/>
    <property type="project" value="InterPro"/>
</dbReference>
<dbReference type="Gene3D" id="1.10.10.10">
    <property type="entry name" value="Winged helix-like DNA-binding domain superfamily/Winged helix DNA-binding domain"/>
    <property type="match status" value="1"/>
</dbReference>
<evidence type="ECO:0000256" key="3">
    <source>
        <dbReference type="ARBA" id="ARBA00023242"/>
    </source>
</evidence>
<comment type="similarity">
    <text evidence="4">Belongs to the HSF family.</text>
</comment>
<dbReference type="PANTHER" id="PTHR10015:SF206">
    <property type="entry name" value="HSF-TYPE DNA-BINDING DOMAIN-CONTAINING PROTEIN"/>
    <property type="match status" value="1"/>
</dbReference>
<gene>
    <name evidence="7" type="ORF">EANT1437_LOCUS2549</name>
</gene>
<organism evidence="7">
    <name type="scientific">Eucampia antarctica</name>
    <dbReference type="NCBI Taxonomy" id="49252"/>
    <lineage>
        <taxon>Eukaryota</taxon>
        <taxon>Sar</taxon>
        <taxon>Stramenopiles</taxon>
        <taxon>Ochrophyta</taxon>
        <taxon>Bacillariophyta</taxon>
        <taxon>Mediophyceae</taxon>
        <taxon>Biddulphiophycidae</taxon>
        <taxon>Hemiaulales</taxon>
        <taxon>Hemiaulaceae</taxon>
        <taxon>Eucampia</taxon>
    </lineage>
</organism>
<dbReference type="Pfam" id="PF00447">
    <property type="entry name" value="HSF_DNA-bind"/>
    <property type="match status" value="1"/>
</dbReference>
<dbReference type="GO" id="GO:0003700">
    <property type="term" value="F:DNA-binding transcription factor activity"/>
    <property type="evidence" value="ECO:0007669"/>
    <property type="project" value="InterPro"/>
</dbReference>
<dbReference type="InterPro" id="IPR000232">
    <property type="entry name" value="HSF_DNA-bd"/>
</dbReference>
<evidence type="ECO:0000256" key="2">
    <source>
        <dbReference type="ARBA" id="ARBA00023125"/>
    </source>
</evidence>
<dbReference type="EMBL" id="HBHI01005094">
    <property type="protein sequence ID" value="CAD9658747.1"/>
    <property type="molecule type" value="Transcribed_RNA"/>
</dbReference>
<dbReference type="PRINTS" id="PR00056">
    <property type="entry name" value="HSFDOMAIN"/>
</dbReference>
<keyword evidence="3" id="KW-0539">Nucleus</keyword>
<dbReference type="PANTHER" id="PTHR10015">
    <property type="entry name" value="HEAT SHOCK TRANSCRIPTION FACTOR"/>
    <property type="match status" value="1"/>
</dbReference>
<accession>A0A7S2R2A8</accession>
<dbReference type="SMART" id="SM00415">
    <property type="entry name" value="HSF"/>
    <property type="match status" value="1"/>
</dbReference>
<name>A0A7S2R2A8_9STRA</name>
<evidence type="ECO:0000313" key="7">
    <source>
        <dbReference type="EMBL" id="CAD9658747.1"/>
    </source>
</evidence>
<feature type="region of interest" description="Disordered" evidence="5">
    <location>
        <begin position="487"/>
        <end position="518"/>
    </location>
</feature>
<feature type="compositionally biased region" description="Low complexity" evidence="5">
    <location>
        <begin position="487"/>
        <end position="504"/>
    </location>
</feature>
<comment type="subcellular location">
    <subcellularLocation>
        <location evidence="1">Nucleus</location>
    </subcellularLocation>
</comment>
<keyword evidence="2" id="KW-0238">DNA-binding</keyword>
<dbReference type="GO" id="GO:0005634">
    <property type="term" value="C:nucleus"/>
    <property type="evidence" value="ECO:0007669"/>
    <property type="project" value="UniProtKB-SubCell"/>
</dbReference>
<protein>
    <recommendedName>
        <fullName evidence="6">HSF-type DNA-binding domain-containing protein</fullName>
    </recommendedName>
</protein>
<dbReference type="SUPFAM" id="SSF46785">
    <property type="entry name" value="Winged helix' DNA-binding domain"/>
    <property type="match status" value="1"/>
</dbReference>
<reference evidence="7" key="1">
    <citation type="submission" date="2021-01" db="EMBL/GenBank/DDBJ databases">
        <authorList>
            <person name="Corre E."/>
            <person name="Pelletier E."/>
            <person name="Niang G."/>
            <person name="Scheremetjew M."/>
            <person name="Finn R."/>
            <person name="Kale V."/>
            <person name="Holt S."/>
            <person name="Cochrane G."/>
            <person name="Meng A."/>
            <person name="Brown T."/>
            <person name="Cohen L."/>
        </authorList>
    </citation>
    <scope>NUCLEOTIDE SEQUENCE</scope>
    <source>
        <strain evidence="7">CCMP1452</strain>
    </source>
</reference>
<dbReference type="InterPro" id="IPR036388">
    <property type="entry name" value="WH-like_DNA-bd_sf"/>
</dbReference>
<evidence type="ECO:0000256" key="1">
    <source>
        <dbReference type="ARBA" id="ARBA00004123"/>
    </source>
</evidence>
<evidence type="ECO:0000256" key="5">
    <source>
        <dbReference type="SAM" id="MobiDB-lite"/>
    </source>
</evidence>
<sequence>MELRSIEEELAASAVASLSGWKRQDADKIDYERPSKILRPEESQVLHTFVAPLAVSTIGTPGYTRVDEITEKKRILQSHPFFYYRNFSQVPDDDPLTPLTPPARVPNFPAKMHAILSRPDLSDIVAWMPHGRSWRVLKPREFEVKIIPTYFEHQKFSSFIRQANGWGFRRITQGRDRNSYYHELFLRSLPHLCKKMKRPGVSKKAVADPDHEPDFYKISEMHQVPSEAATDELTLLPSTVIGGPKARMPVHFGALPDYKSLFPVKGTEETPKLPTGPYSQFPQMSSQLNSQLNSQMGFQMNSHVSSQIPQQMEAAKRPSPTNTELKAIETGFAETQLMGQEQSSESSDGDLKRCEELKKVAALSEVERMLQHIHTTLKSTPSSASESFLNASLLSHQPVQTQSIIAAASLAASNQQAVAARQAASALQLALQQPQINDASSQFAAGFAAATALNNNHVRSVINQALAASNAAATSAAIQALYGTAESTSQSASQTSSSTYSTFGSGSGLDNFPPQGFR</sequence>
<dbReference type="InterPro" id="IPR036390">
    <property type="entry name" value="WH_DNA-bd_sf"/>
</dbReference>
<dbReference type="FunFam" id="1.10.10.10:FF:000479">
    <property type="entry name" value="Predicted protein"/>
    <property type="match status" value="1"/>
</dbReference>
<dbReference type="AlphaFoldDB" id="A0A7S2R2A8"/>
<proteinExistence type="inferred from homology"/>
<feature type="domain" description="HSF-type DNA-binding" evidence="6">
    <location>
        <begin position="104"/>
        <end position="199"/>
    </location>
</feature>